<dbReference type="STRING" id="1244108.SAMN05444004_12117"/>
<dbReference type="GO" id="GO:0016614">
    <property type="term" value="F:oxidoreductase activity, acting on CH-OH group of donors"/>
    <property type="evidence" value="ECO:0007669"/>
    <property type="project" value="InterPro"/>
</dbReference>
<gene>
    <name evidence="7" type="ORF">SAMN05444004_12117</name>
</gene>
<dbReference type="AlphaFoldDB" id="A0A1H3U0C5"/>
<dbReference type="Pfam" id="PF00732">
    <property type="entry name" value="GMC_oxred_N"/>
    <property type="match status" value="1"/>
</dbReference>
<feature type="binding site" evidence="5">
    <location>
        <position position="217"/>
    </location>
    <ligand>
        <name>FAD</name>
        <dbReference type="ChEBI" id="CHEBI:57692"/>
    </ligand>
</feature>
<sequence length="528" mass="56929">MDHDIIIVGAGTAGCLLANRLSADADTRVLLLEAGGRDIYPWIHVPAGYLYTMGNPRTDWCFRTEAIPGLAGRSLNYPRGRVLGGCSSINGMIYMRGQAADWDGWAQAGHRGWGWDDMLPHFRRHEAFFGGADDAHGGEGELQINEQRLHWPILDAVRDAMAARGVPITRDFNRGDNEGVGYYHVTQTGGWRLSAATAFLKPVRRRQNLRVTVSAPVARVVIENGQARGVALTDGRIIRAGRVVLSAGSVGSPHLLQLSGIGNGTHLRGLGVEVLHHNPDVGRHMQDHLQMRPVFRVRNAVTLNRRAGTLLGKARIAMEYALHRSGPLSMAPSQLGAFVRSAGHLATPDLQYHFQPLSLEQFGDPLDPFDAITASVCNLRPQSRGSVQAVSPDPSEAPAIQPNYLAEEADRITAMRAMQLTRDLMHSGPLAAHDPQEVRPGEILTDREALLAEVARNASSIFHPVGTCGMGRVVDDRLAVRGVGNLWVADASVMPSITSGNTNTPTLAIAERAAEFIVAGQGAGRGAP</sequence>
<evidence type="ECO:0000256" key="5">
    <source>
        <dbReference type="PIRSR" id="PIRSR000137-2"/>
    </source>
</evidence>
<evidence type="ECO:0000256" key="2">
    <source>
        <dbReference type="ARBA" id="ARBA00010790"/>
    </source>
</evidence>
<dbReference type="InterPro" id="IPR036188">
    <property type="entry name" value="FAD/NAD-bd_sf"/>
</dbReference>
<keyword evidence="8" id="KW-1185">Reference proteome</keyword>
<dbReference type="EMBL" id="FNPX01000021">
    <property type="protein sequence ID" value="SDZ55501.1"/>
    <property type="molecule type" value="Genomic_DNA"/>
</dbReference>
<dbReference type="InterPro" id="IPR000172">
    <property type="entry name" value="GMC_OxRdtase_N"/>
</dbReference>
<comment type="similarity">
    <text evidence="2">Belongs to the GMC oxidoreductase family.</text>
</comment>
<evidence type="ECO:0000256" key="3">
    <source>
        <dbReference type="ARBA" id="ARBA00022630"/>
    </source>
</evidence>
<dbReference type="Proteomes" id="UP000198914">
    <property type="component" value="Unassembled WGS sequence"/>
</dbReference>
<dbReference type="RefSeq" id="WP_092647645.1">
    <property type="nucleotide sequence ID" value="NZ_FNPX01000021.1"/>
</dbReference>
<reference evidence="8" key="1">
    <citation type="submission" date="2016-10" db="EMBL/GenBank/DDBJ databases">
        <authorList>
            <person name="Varghese N."/>
            <person name="Submissions S."/>
        </authorList>
    </citation>
    <scope>NUCLEOTIDE SEQUENCE [LARGE SCALE GENOMIC DNA]</scope>
    <source>
        <strain evidence="8">DSM 100420</strain>
    </source>
</reference>
<accession>A0A1H3U0C5</accession>
<dbReference type="SUPFAM" id="SSF51905">
    <property type="entry name" value="FAD/NAD(P)-binding domain"/>
    <property type="match status" value="1"/>
</dbReference>
<feature type="binding site" evidence="5">
    <location>
        <position position="82"/>
    </location>
    <ligand>
        <name>FAD</name>
        <dbReference type="ChEBI" id="CHEBI:57692"/>
    </ligand>
</feature>
<protein>
    <submittedName>
        <fullName evidence="7">Choline dehydrogenase</fullName>
    </submittedName>
</protein>
<name>A0A1H3U0C5_9RHOB</name>
<evidence type="ECO:0000313" key="8">
    <source>
        <dbReference type="Proteomes" id="UP000198914"/>
    </source>
</evidence>
<evidence type="ECO:0000313" key="7">
    <source>
        <dbReference type="EMBL" id="SDZ55501.1"/>
    </source>
</evidence>
<keyword evidence="4 5" id="KW-0274">FAD</keyword>
<dbReference type="Gene3D" id="3.30.560.10">
    <property type="entry name" value="Glucose Oxidase, domain 3"/>
    <property type="match status" value="1"/>
</dbReference>
<dbReference type="PIRSF" id="PIRSF000137">
    <property type="entry name" value="Alcohol_oxidase"/>
    <property type="match status" value="1"/>
</dbReference>
<dbReference type="SUPFAM" id="SSF54373">
    <property type="entry name" value="FAD-linked reductases, C-terminal domain"/>
    <property type="match status" value="1"/>
</dbReference>
<dbReference type="InterPro" id="IPR007867">
    <property type="entry name" value="GMC_OxRtase_C"/>
</dbReference>
<evidence type="ECO:0000256" key="4">
    <source>
        <dbReference type="ARBA" id="ARBA00022827"/>
    </source>
</evidence>
<dbReference type="PROSITE" id="PS00624">
    <property type="entry name" value="GMC_OXRED_2"/>
    <property type="match status" value="1"/>
</dbReference>
<keyword evidence="3" id="KW-0285">Flavoprotein</keyword>
<organism evidence="7 8">
    <name type="scientific">Jannaschia faecimaris</name>
    <dbReference type="NCBI Taxonomy" id="1244108"/>
    <lineage>
        <taxon>Bacteria</taxon>
        <taxon>Pseudomonadati</taxon>
        <taxon>Pseudomonadota</taxon>
        <taxon>Alphaproteobacteria</taxon>
        <taxon>Rhodobacterales</taxon>
        <taxon>Roseobacteraceae</taxon>
        <taxon>Jannaschia</taxon>
    </lineage>
</organism>
<dbReference type="GO" id="GO:0050660">
    <property type="term" value="F:flavin adenine dinucleotide binding"/>
    <property type="evidence" value="ECO:0007669"/>
    <property type="project" value="InterPro"/>
</dbReference>
<dbReference type="Gene3D" id="3.50.50.60">
    <property type="entry name" value="FAD/NAD(P)-binding domain"/>
    <property type="match status" value="1"/>
</dbReference>
<comment type="cofactor">
    <cofactor evidence="1 5">
        <name>FAD</name>
        <dbReference type="ChEBI" id="CHEBI:57692"/>
    </cofactor>
</comment>
<dbReference type="InterPro" id="IPR012132">
    <property type="entry name" value="GMC_OxRdtase"/>
</dbReference>
<proteinExistence type="inferred from homology"/>
<evidence type="ECO:0000256" key="1">
    <source>
        <dbReference type="ARBA" id="ARBA00001974"/>
    </source>
</evidence>
<dbReference type="OrthoDB" id="9785276at2"/>
<feature type="domain" description="Glucose-methanol-choline oxidoreductase N-terminal" evidence="6">
    <location>
        <begin position="248"/>
        <end position="262"/>
    </location>
</feature>
<evidence type="ECO:0000259" key="6">
    <source>
        <dbReference type="PROSITE" id="PS00624"/>
    </source>
</evidence>
<dbReference type="Pfam" id="PF05199">
    <property type="entry name" value="GMC_oxred_C"/>
    <property type="match status" value="1"/>
</dbReference>
<dbReference type="PANTHER" id="PTHR11552:SF147">
    <property type="entry name" value="CHOLINE DEHYDROGENASE, MITOCHONDRIAL"/>
    <property type="match status" value="1"/>
</dbReference>
<dbReference type="PANTHER" id="PTHR11552">
    <property type="entry name" value="GLUCOSE-METHANOL-CHOLINE GMC OXIDOREDUCTASE"/>
    <property type="match status" value="1"/>
</dbReference>